<dbReference type="Pfam" id="PF00254">
    <property type="entry name" value="FKBP_C"/>
    <property type="match status" value="1"/>
</dbReference>
<dbReference type="InterPro" id="IPR019734">
    <property type="entry name" value="TPR_rpt"/>
</dbReference>
<evidence type="ECO:0000256" key="3">
    <source>
        <dbReference type="PROSITE-ProRule" id="PRU00277"/>
    </source>
</evidence>
<dbReference type="Gene3D" id="3.10.50.40">
    <property type="match status" value="1"/>
</dbReference>
<dbReference type="GeneID" id="106811710"/>
<evidence type="ECO:0000313" key="6">
    <source>
        <dbReference type="Proteomes" id="UP000695022"/>
    </source>
</evidence>
<evidence type="ECO:0000256" key="1">
    <source>
        <dbReference type="ARBA" id="ARBA00022737"/>
    </source>
</evidence>
<dbReference type="SUPFAM" id="SSF48452">
    <property type="entry name" value="TPR-like"/>
    <property type="match status" value="1"/>
</dbReference>
<dbReference type="Pfam" id="PF13181">
    <property type="entry name" value="TPR_8"/>
    <property type="match status" value="1"/>
</dbReference>
<dbReference type="EC" id="5.2.1.8" evidence="3"/>
<proteinExistence type="predicted"/>
<dbReference type="InterPro" id="IPR046357">
    <property type="entry name" value="PPIase_dom_sf"/>
</dbReference>
<dbReference type="InterPro" id="IPR001179">
    <property type="entry name" value="PPIase_FKBP_dom"/>
</dbReference>
<dbReference type="PANTHER" id="PTHR46512">
    <property type="entry name" value="PEPTIDYLPROLYL ISOMERASE"/>
    <property type="match status" value="1"/>
</dbReference>
<dbReference type="SUPFAM" id="SSF54534">
    <property type="entry name" value="FKBP-like"/>
    <property type="match status" value="1"/>
</dbReference>
<evidence type="ECO:0000256" key="2">
    <source>
        <dbReference type="ARBA" id="ARBA00022803"/>
    </source>
</evidence>
<keyword evidence="6" id="KW-1185">Reference proteome</keyword>
<dbReference type="PROSITE" id="PS50059">
    <property type="entry name" value="FKBP_PPIASE"/>
    <property type="match status" value="1"/>
</dbReference>
<evidence type="ECO:0000259" key="5">
    <source>
        <dbReference type="PROSITE" id="PS50059"/>
    </source>
</evidence>
<sequence length="304" mass="33908">METRPERGSLVKLSYSGKLDDGTEVDTCECKEFVLGDGDMIHGLEMAVTLMELEETCELKINARFAYGERGRLPDIPSNATVTYQLSLLGIYDAPDLDSLLLSDRIAMGDSKRERGNYLYSREEYSDAINSYSKALKVLDDSNIRHSKEESTTSLQELQDLRLKCFNNLAAAQLKIDAHTAALQSCDNVLKVQPDNVKALFRKGKVLGATGETQEAILVLRKALKLEPEMKIIHQELSRLVGKHQREEESSKEMYRRMMGEMTTLTDKSTNSKNTSMWTKVAISVGAISAAALSVVAYKVFHLA</sequence>
<feature type="repeat" description="TPR" evidence="4">
    <location>
        <begin position="109"/>
        <end position="142"/>
    </location>
</feature>
<dbReference type="RefSeq" id="XP_014670901.1">
    <property type="nucleotide sequence ID" value="XM_014815415.1"/>
</dbReference>
<dbReference type="InterPro" id="IPR011990">
    <property type="entry name" value="TPR-like_helical_dom_sf"/>
</dbReference>
<evidence type="ECO:0000256" key="4">
    <source>
        <dbReference type="PROSITE-ProRule" id="PRU00339"/>
    </source>
</evidence>
<dbReference type="Gene3D" id="1.25.40.10">
    <property type="entry name" value="Tetratricopeptide repeat domain"/>
    <property type="match status" value="1"/>
</dbReference>
<keyword evidence="3" id="KW-0413">Isomerase</keyword>
<dbReference type="Proteomes" id="UP000695022">
    <property type="component" value="Unplaced"/>
</dbReference>
<feature type="repeat" description="TPR" evidence="4">
    <location>
        <begin position="197"/>
        <end position="230"/>
    </location>
</feature>
<evidence type="ECO:0000313" key="7">
    <source>
        <dbReference type="RefSeq" id="XP_014670901.1"/>
    </source>
</evidence>
<gene>
    <name evidence="7" type="primary">LOC106811710</name>
</gene>
<dbReference type="PROSITE" id="PS50005">
    <property type="entry name" value="TPR"/>
    <property type="match status" value="2"/>
</dbReference>
<keyword evidence="2 4" id="KW-0802">TPR repeat</keyword>
<dbReference type="InterPro" id="IPR050754">
    <property type="entry name" value="FKBP4/5/8-like"/>
</dbReference>
<organism evidence="6 7">
    <name type="scientific">Priapulus caudatus</name>
    <name type="common">Priapulid worm</name>
    <dbReference type="NCBI Taxonomy" id="37621"/>
    <lineage>
        <taxon>Eukaryota</taxon>
        <taxon>Metazoa</taxon>
        <taxon>Ecdysozoa</taxon>
        <taxon>Scalidophora</taxon>
        <taxon>Priapulida</taxon>
        <taxon>Priapulimorpha</taxon>
        <taxon>Priapulimorphida</taxon>
        <taxon>Priapulidae</taxon>
        <taxon>Priapulus</taxon>
    </lineage>
</organism>
<protein>
    <recommendedName>
        <fullName evidence="3">peptidylprolyl isomerase</fullName>
        <ecNumber evidence="3">5.2.1.8</ecNumber>
    </recommendedName>
</protein>
<keyword evidence="1" id="KW-0677">Repeat</keyword>
<reference evidence="7" key="1">
    <citation type="submission" date="2025-08" db="UniProtKB">
        <authorList>
            <consortium name="RefSeq"/>
        </authorList>
    </citation>
    <scope>IDENTIFICATION</scope>
</reference>
<keyword evidence="3" id="KW-0697">Rotamase</keyword>
<dbReference type="SMART" id="SM00028">
    <property type="entry name" value="TPR"/>
    <property type="match status" value="3"/>
</dbReference>
<dbReference type="PANTHER" id="PTHR46512:SF1">
    <property type="entry name" value="PEPTIDYLPROLYL ISOMERASE"/>
    <property type="match status" value="1"/>
</dbReference>
<comment type="catalytic activity">
    <reaction evidence="3">
        <text>[protein]-peptidylproline (omega=180) = [protein]-peptidylproline (omega=0)</text>
        <dbReference type="Rhea" id="RHEA:16237"/>
        <dbReference type="Rhea" id="RHEA-COMP:10747"/>
        <dbReference type="Rhea" id="RHEA-COMP:10748"/>
        <dbReference type="ChEBI" id="CHEBI:83833"/>
        <dbReference type="ChEBI" id="CHEBI:83834"/>
        <dbReference type="EC" id="5.2.1.8"/>
    </reaction>
</comment>
<name>A0ABM1EFD0_PRICU</name>
<accession>A0ABM1EFD0</accession>
<feature type="domain" description="PPIase FKBP-type" evidence="5">
    <location>
        <begin position="8"/>
        <end position="92"/>
    </location>
</feature>